<name>A0A9E4ZJ43_9EURY</name>
<evidence type="ECO:0000256" key="1">
    <source>
        <dbReference type="ARBA" id="ARBA00022448"/>
    </source>
</evidence>
<dbReference type="SUPFAM" id="SSF52540">
    <property type="entry name" value="P-loop containing nucleoside triphosphate hydrolases"/>
    <property type="match status" value="1"/>
</dbReference>
<evidence type="ECO:0000256" key="5">
    <source>
        <dbReference type="ARBA" id="ARBA00058960"/>
    </source>
</evidence>
<dbReference type="InterPro" id="IPR003593">
    <property type="entry name" value="AAA+_ATPase"/>
</dbReference>
<dbReference type="EMBL" id="JAGSOI010000067">
    <property type="protein sequence ID" value="MCM1987734.1"/>
    <property type="molecule type" value="Genomic_DNA"/>
</dbReference>
<evidence type="ECO:0000256" key="2">
    <source>
        <dbReference type="ARBA" id="ARBA00022741"/>
    </source>
</evidence>
<evidence type="ECO:0000259" key="9">
    <source>
        <dbReference type="PROSITE" id="PS50893"/>
    </source>
</evidence>
<dbReference type="GO" id="GO:0015420">
    <property type="term" value="F:ABC-type vitamin B12 transporter activity"/>
    <property type="evidence" value="ECO:0007669"/>
    <property type="project" value="UniProtKB-EC"/>
</dbReference>
<dbReference type="Proteomes" id="UP001056766">
    <property type="component" value="Unassembled WGS sequence"/>
</dbReference>
<dbReference type="Pfam" id="PF00005">
    <property type="entry name" value="ABC_tran"/>
    <property type="match status" value="1"/>
</dbReference>
<evidence type="ECO:0000313" key="11">
    <source>
        <dbReference type="Proteomes" id="UP001056766"/>
    </source>
</evidence>
<feature type="domain" description="ABC transporter" evidence="9">
    <location>
        <begin position="2"/>
        <end position="237"/>
    </location>
</feature>
<dbReference type="PANTHER" id="PTHR42734">
    <property type="entry name" value="METAL TRANSPORT SYSTEM ATP-BINDING PROTEIN TM_0124-RELATED"/>
    <property type="match status" value="1"/>
</dbReference>
<evidence type="ECO:0000256" key="3">
    <source>
        <dbReference type="ARBA" id="ARBA00022840"/>
    </source>
</evidence>
<comment type="caution">
    <text evidence="10">The sequence shown here is derived from an EMBL/GenBank/DDBJ whole genome shotgun (WGS) entry which is preliminary data.</text>
</comment>
<dbReference type="PROSITE" id="PS50893">
    <property type="entry name" value="ABC_TRANSPORTER_2"/>
    <property type="match status" value="1"/>
</dbReference>
<dbReference type="InterPro" id="IPR027417">
    <property type="entry name" value="P-loop_NTPase"/>
</dbReference>
<comment type="catalytic activity">
    <reaction evidence="4">
        <text>an R-cob(III)alamin(out) + ATP + H2O = an R-cob(III)alamin(in) + ADP + phosphate + H(+)</text>
        <dbReference type="Rhea" id="RHEA:17873"/>
        <dbReference type="ChEBI" id="CHEBI:15377"/>
        <dbReference type="ChEBI" id="CHEBI:15378"/>
        <dbReference type="ChEBI" id="CHEBI:30616"/>
        <dbReference type="ChEBI" id="CHEBI:43474"/>
        <dbReference type="ChEBI" id="CHEBI:140785"/>
        <dbReference type="ChEBI" id="CHEBI:456216"/>
        <dbReference type="EC" id="7.6.2.8"/>
    </reaction>
</comment>
<keyword evidence="1" id="KW-0813">Transport</keyword>
<dbReference type="AlphaFoldDB" id="A0A9E4ZJ43"/>
<dbReference type="InterPro" id="IPR017871">
    <property type="entry name" value="ABC_transporter-like_CS"/>
</dbReference>
<dbReference type="GO" id="GO:0016887">
    <property type="term" value="F:ATP hydrolysis activity"/>
    <property type="evidence" value="ECO:0007669"/>
    <property type="project" value="InterPro"/>
</dbReference>
<dbReference type="InterPro" id="IPR003439">
    <property type="entry name" value="ABC_transporter-like_ATP-bd"/>
</dbReference>
<dbReference type="Gene3D" id="3.40.50.300">
    <property type="entry name" value="P-loop containing nucleotide triphosphate hydrolases"/>
    <property type="match status" value="1"/>
</dbReference>
<comment type="function">
    <text evidence="5">Required for corrinoid utilization. Probably part of the ABC transporter complex BtuCDF involved in cobalamin (vitamin B12) import. Probably responsible for energy coupling to the transport system.</text>
</comment>
<dbReference type="EC" id="7.6.2.8" evidence="6"/>
<reference evidence="10" key="1">
    <citation type="journal article" date="2021" name="mSystems">
        <title>Bacteria and Archaea Synergistically Convert Glycine Betaine to Biogenic Methane in the Formosa Cold Seep of the South China Sea.</title>
        <authorList>
            <person name="Li L."/>
            <person name="Zhang W."/>
            <person name="Zhang S."/>
            <person name="Song L."/>
            <person name="Sun Q."/>
            <person name="Zhang H."/>
            <person name="Xiang H."/>
            <person name="Dong X."/>
        </authorList>
    </citation>
    <scope>NUCLEOTIDE SEQUENCE</scope>
    <source>
        <strain evidence="10">LLY</strain>
    </source>
</reference>
<proteinExistence type="predicted"/>
<dbReference type="PROSITE" id="PS00211">
    <property type="entry name" value="ABC_TRANSPORTER_1"/>
    <property type="match status" value="1"/>
</dbReference>
<keyword evidence="2" id="KW-0547">Nucleotide-binding</keyword>
<gene>
    <name evidence="10" type="ORF">KDK67_12215</name>
</gene>
<evidence type="ECO:0000313" key="10">
    <source>
        <dbReference type="EMBL" id="MCM1987734.1"/>
    </source>
</evidence>
<dbReference type="RefSeq" id="WP_250869075.1">
    <property type="nucleotide sequence ID" value="NZ_JAGSOI010000067.1"/>
</dbReference>
<accession>A0A9E4ZJ43</accession>
<dbReference type="SMART" id="SM00382">
    <property type="entry name" value="AAA"/>
    <property type="match status" value="1"/>
</dbReference>
<dbReference type="FunFam" id="3.40.50.300:FF:000134">
    <property type="entry name" value="Iron-enterobactin ABC transporter ATP-binding protein"/>
    <property type="match status" value="1"/>
</dbReference>
<evidence type="ECO:0000256" key="7">
    <source>
        <dbReference type="ARBA" id="ARBA00073649"/>
    </source>
</evidence>
<dbReference type="InterPro" id="IPR050153">
    <property type="entry name" value="Metal_Ion_Import_ABC"/>
</dbReference>
<evidence type="ECO:0000256" key="8">
    <source>
        <dbReference type="ARBA" id="ARBA00077139"/>
    </source>
</evidence>
<dbReference type="CDD" id="cd03235">
    <property type="entry name" value="ABC_Metallic_Cations"/>
    <property type="match status" value="1"/>
</dbReference>
<keyword evidence="3 10" id="KW-0067">ATP-binding</keyword>
<protein>
    <recommendedName>
        <fullName evidence="7">Cobalamin import ATP-binding protein BtuD</fullName>
        <ecNumber evidence="6">7.6.2.8</ecNumber>
    </recommendedName>
    <alternativeName>
        <fullName evidence="8">Vitamin B12-transporting ATPase</fullName>
    </alternativeName>
</protein>
<organism evidence="10 11">
    <name type="scientific">Methanococcoides seepicolus</name>
    <dbReference type="NCBI Taxonomy" id="2828780"/>
    <lineage>
        <taxon>Archaea</taxon>
        <taxon>Methanobacteriati</taxon>
        <taxon>Methanobacteriota</taxon>
        <taxon>Stenosarchaea group</taxon>
        <taxon>Methanomicrobia</taxon>
        <taxon>Methanosarcinales</taxon>
        <taxon>Methanosarcinaceae</taxon>
        <taxon>Methanococcoides</taxon>
    </lineage>
</organism>
<evidence type="ECO:0000256" key="4">
    <source>
        <dbReference type="ARBA" id="ARBA00050590"/>
    </source>
</evidence>
<dbReference type="PANTHER" id="PTHR42734:SF19">
    <property type="entry name" value="IRON COMPOUNDS ABC TRANSPORTER, ATP-BINDING PROTEIN"/>
    <property type="match status" value="1"/>
</dbReference>
<dbReference type="GO" id="GO:0005524">
    <property type="term" value="F:ATP binding"/>
    <property type="evidence" value="ECO:0007669"/>
    <property type="project" value="UniProtKB-KW"/>
</dbReference>
<sequence length="274" mass="30646">MLQVKDINFNYGSTPILKDISFDVKEGQLCGLFGPNGCGKTTLFKCCMKFLKSHKGSVIMDGTDINECRIEDMAKVVAYVPQEHKPPFPYLVKEVVLMGRTPHLGGFFGVKRADKEKALDALELLEISHLAEQPYNQLSGGQRQMVLIARAIAQETKLIFLDEPTSALDFSNQLKIWKLLRKVADQGITILACSHDPNHVSWFCDDVVVMNENGIIGQGHPYHVITESVLDEIYQGMCTVRSLDGTNMILPRDVAVKKKDGTSRHMPALRRDVE</sequence>
<evidence type="ECO:0000256" key="6">
    <source>
        <dbReference type="ARBA" id="ARBA00066387"/>
    </source>
</evidence>
<reference evidence="10" key="2">
    <citation type="submission" date="2021-04" db="EMBL/GenBank/DDBJ databases">
        <authorList>
            <person name="Dong X."/>
        </authorList>
    </citation>
    <scope>NUCLEOTIDE SEQUENCE</scope>
    <source>
        <strain evidence="10">LLY</strain>
    </source>
</reference>
<keyword evidence="11" id="KW-1185">Reference proteome</keyword>